<reference evidence="4 5" key="1">
    <citation type="submission" date="2018-08" db="EMBL/GenBank/DDBJ databases">
        <title>Acidipila sp. 4G-K13, an acidobacterium isolated from forest soil.</title>
        <authorList>
            <person name="Gao Z.-H."/>
            <person name="Qiu L.-H."/>
        </authorList>
    </citation>
    <scope>NUCLEOTIDE SEQUENCE [LARGE SCALE GENOMIC DNA]</scope>
    <source>
        <strain evidence="4 5">4G-K13</strain>
    </source>
</reference>
<dbReference type="Gene3D" id="2.60.40.10">
    <property type="entry name" value="Immunoglobulins"/>
    <property type="match status" value="1"/>
</dbReference>
<keyword evidence="5" id="KW-1185">Reference proteome</keyword>
<dbReference type="CDD" id="cd00063">
    <property type="entry name" value="FN3"/>
    <property type="match status" value="1"/>
</dbReference>
<protein>
    <submittedName>
        <fullName evidence="4">Fibronectin type III domain-containing protein</fullName>
    </submittedName>
</protein>
<evidence type="ECO:0000256" key="2">
    <source>
        <dbReference type="SAM" id="SignalP"/>
    </source>
</evidence>
<dbReference type="SUPFAM" id="SSF49265">
    <property type="entry name" value="Fibronectin type III"/>
    <property type="match status" value="1"/>
</dbReference>
<evidence type="ECO:0000313" key="5">
    <source>
        <dbReference type="Proteomes" id="UP000264702"/>
    </source>
</evidence>
<proteinExistence type="predicted"/>
<dbReference type="AlphaFoldDB" id="A0A372IQJ1"/>
<dbReference type="InterPro" id="IPR036116">
    <property type="entry name" value="FN3_sf"/>
</dbReference>
<dbReference type="PROSITE" id="PS50853">
    <property type="entry name" value="FN3"/>
    <property type="match status" value="1"/>
</dbReference>
<feature type="compositionally biased region" description="Basic and acidic residues" evidence="1">
    <location>
        <begin position="331"/>
        <end position="343"/>
    </location>
</feature>
<feature type="signal peptide" evidence="2">
    <location>
        <begin position="1"/>
        <end position="18"/>
    </location>
</feature>
<feature type="chain" id="PRO_5016935446" evidence="2">
    <location>
        <begin position="19"/>
        <end position="354"/>
    </location>
</feature>
<sequence>MASIAATAPILLAGCGLAAAPQPPSLKLPEPVTNLTAVRTGSSVVLHWTMPRRTTDRVTLVGGQRVHICRRVETAPCQSAGDILAMPGKPAEFTDTLPADLTTGSPRLLSYVLELRNHAGKTAGPSNSAFLAAGQAPSSVAGLRAEARVDGVVLHWQKAAVTGGTVLRIHRILITPPKAPKPSEVSGTPPPEEQTLEVDLTAGDPGIALDRGAALDHLWRYTAERVQKQTLETHAVETSGEPGGPVTLDAKDIFPPAVPQGLVAVADEQGKAIDLSWAPDTEPDLAGYAIYRRELSGTSPASPSRHPVAAPSFHDAAVQPGTRYAWSVSALDKDGNESPRSPEVEEELPSQPQP</sequence>
<keyword evidence="2" id="KW-0732">Signal</keyword>
<comment type="caution">
    <text evidence="4">The sequence shown here is derived from an EMBL/GenBank/DDBJ whole genome shotgun (WGS) entry which is preliminary data.</text>
</comment>
<evidence type="ECO:0000256" key="1">
    <source>
        <dbReference type="SAM" id="MobiDB-lite"/>
    </source>
</evidence>
<accession>A0A372IQJ1</accession>
<dbReference type="InterPro" id="IPR003961">
    <property type="entry name" value="FN3_dom"/>
</dbReference>
<name>A0A372IQJ1_9BACT</name>
<organism evidence="4 5">
    <name type="scientific">Paracidobacterium acidisoli</name>
    <dbReference type="NCBI Taxonomy" id="2303751"/>
    <lineage>
        <taxon>Bacteria</taxon>
        <taxon>Pseudomonadati</taxon>
        <taxon>Acidobacteriota</taxon>
        <taxon>Terriglobia</taxon>
        <taxon>Terriglobales</taxon>
        <taxon>Acidobacteriaceae</taxon>
        <taxon>Paracidobacterium</taxon>
    </lineage>
</organism>
<gene>
    <name evidence="4" type="ORF">D0Y96_10035</name>
</gene>
<dbReference type="InterPro" id="IPR013783">
    <property type="entry name" value="Ig-like_fold"/>
</dbReference>
<evidence type="ECO:0000313" key="4">
    <source>
        <dbReference type="EMBL" id="RFU17039.1"/>
    </source>
</evidence>
<feature type="region of interest" description="Disordered" evidence="1">
    <location>
        <begin position="297"/>
        <end position="354"/>
    </location>
</feature>
<dbReference type="EMBL" id="QVQT01000003">
    <property type="protein sequence ID" value="RFU17039.1"/>
    <property type="molecule type" value="Genomic_DNA"/>
</dbReference>
<dbReference type="Proteomes" id="UP000264702">
    <property type="component" value="Unassembled WGS sequence"/>
</dbReference>
<feature type="domain" description="Fibronectin type-III" evidence="3">
    <location>
        <begin position="258"/>
        <end position="351"/>
    </location>
</feature>
<evidence type="ECO:0000259" key="3">
    <source>
        <dbReference type="PROSITE" id="PS50853"/>
    </source>
</evidence>